<evidence type="ECO:0000259" key="1">
    <source>
        <dbReference type="Pfam" id="PF00501"/>
    </source>
</evidence>
<proteinExistence type="predicted"/>
<evidence type="ECO:0000313" key="4">
    <source>
        <dbReference type="Proteomes" id="UP000541185"/>
    </source>
</evidence>
<organism evidence="3 4">
    <name type="scientific">Ramlibacter agri</name>
    <dbReference type="NCBI Taxonomy" id="2728837"/>
    <lineage>
        <taxon>Bacteria</taxon>
        <taxon>Pseudomonadati</taxon>
        <taxon>Pseudomonadota</taxon>
        <taxon>Betaproteobacteria</taxon>
        <taxon>Burkholderiales</taxon>
        <taxon>Comamonadaceae</taxon>
        <taxon>Ramlibacter</taxon>
    </lineage>
</organism>
<dbReference type="EMBL" id="JABBFX010000001">
    <property type="protein sequence ID" value="NML45728.1"/>
    <property type="molecule type" value="Genomic_DNA"/>
</dbReference>
<dbReference type="PANTHER" id="PTHR43767">
    <property type="entry name" value="LONG-CHAIN-FATTY-ACID--COA LIGASE"/>
    <property type="match status" value="1"/>
</dbReference>
<dbReference type="AlphaFoldDB" id="A0A848HDT9"/>
<feature type="domain" description="AMP-binding enzyme C-terminal" evidence="2">
    <location>
        <begin position="426"/>
        <end position="500"/>
    </location>
</feature>
<dbReference type="GO" id="GO:0016878">
    <property type="term" value="F:acid-thiol ligase activity"/>
    <property type="evidence" value="ECO:0007669"/>
    <property type="project" value="UniProtKB-ARBA"/>
</dbReference>
<protein>
    <submittedName>
        <fullName evidence="3">Long-chain fatty acid--CoA ligase</fullName>
    </submittedName>
</protein>
<dbReference type="InterPro" id="IPR000873">
    <property type="entry name" value="AMP-dep_synth/lig_dom"/>
</dbReference>
<feature type="domain" description="AMP-dependent synthetase/ligase" evidence="1">
    <location>
        <begin position="12"/>
        <end position="376"/>
    </location>
</feature>
<sequence length="522" mass="57570">MNVADQLHRCALLYGDAVAARCEDEVRSFAELEERSNRLAHALLARGLKHGDRVATWLENSIRCVELDFALAKAGLVRVSLNPRLTPREAQYIVQDSDARCLVWGASFDAQIAQVMQDAPQLELRVRASEGTPVSAAGEDFEAFLASGAPQAPGRAIDAEDLYCLFYTSGTTGRPKGVMLTHRAMLHVAWNLLMEVGPLAIGEKVLLMQPLSHGAGFFVLPQWMKGGCSVIMRSFDPAEVLRLAAVHEIEVIKLIPTMLQRILRVPGVAQVKLPKLRAMIYGASPMPAEPLKQAIDVFGPERLVQIYGQSECPVTLSVLHAGEHRLDQPYPQRLLSAGRPWATVEMRVVDDDFQDVAPGGIGEVVLRGPHMMSGYWKKPEQTREALRDGWLKTKDMGRIDEHGYVYLLGRKDEMIISGGYNIAPREVEDVLYQHAGVQEAAVVGESDTEWGQAVVAYVVLRDTHAGQGRELLAFSREQLGFKKPQRIYTLPELPKNAAGKIQKSALKPALAIECLHGKEARA</sequence>
<name>A0A848HDT9_9BURK</name>
<dbReference type="InterPro" id="IPR020845">
    <property type="entry name" value="AMP-binding_CS"/>
</dbReference>
<dbReference type="Pfam" id="PF00501">
    <property type="entry name" value="AMP-binding"/>
    <property type="match status" value="1"/>
</dbReference>
<keyword evidence="3" id="KW-0436">Ligase</keyword>
<dbReference type="PROSITE" id="PS00455">
    <property type="entry name" value="AMP_BINDING"/>
    <property type="match status" value="1"/>
</dbReference>
<dbReference type="Gene3D" id="3.30.300.30">
    <property type="match status" value="1"/>
</dbReference>
<dbReference type="Gene3D" id="3.40.50.12780">
    <property type="entry name" value="N-terminal domain of ligase-like"/>
    <property type="match status" value="1"/>
</dbReference>
<dbReference type="PANTHER" id="PTHR43767:SF1">
    <property type="entry name" value="NONRIBOSOMAL PEPTIDE SYNTHASE PES1 (EUROFUNG)-RELATED"/>
    <property type="match status" value="1"/>
</dbReference>
<gene>
    <name evidence="3" type="ORF">HHL11_18410</name>
</gene>
<dbReference type="Proteomes" id="UP000541185">
    <property type="component" value="Unassembled WGS sequence"/>
</dbReference>
<dbReference type="InterPro" id="IPR025110">
    <property type="entry name" value="AMP-bd_C"/>
</dbReference>
<reference evidence="3 4" key="1">
    <citation type="submission" date="2020-04" db="EMBL/GenBank/DDBJ databases">
        <title>Ramlibacter sp. G-1-2-2 isolated from soil.</title>
        <authorList>
            <person name="Dahal R.H."/>
        </authorList>
    </citation>
    <scope>NUCLEOTIDE SEQUENCE [LARGE SCALE GENOMIC DNA]</scope>
    <source>
        <strain evidence="3 4">G-1-2-2</strain>
    </source>
</reference>
<evidence type="ECO:0000313" key="3">
    <source>
        <dbReference type="EMBL" id="NML45728.1"/>
    </source>
</evidence>
<comment type="caution">
    <text evidence="3">The sequence shown here is derived from an EMBL/GenBank/DDBJ whole genome shotgun (WGS) entry which is preliminary data.</text>
</comment>
<evidence type="ECO:0000259" key="2">
    <source>
        <dbReference type="Pfam" id="PF13193"/>
    </source>
</evidence>
<accession>A0A848HDT9</accession>
<dbReference type="InterPro" id="IPR050237">
    <property type="entry name" value="ATP-dep_AMP-bd_enzyme"/>
</dbReference>
<dbReference type="InterPro" id="IPR045851">
    <property type="entry name" value="AMP-bd_C_sf"/>
</dbReference>
<dbReference type="InterPro" id="IPR042099">
    <property type="entry name" value="ANL_N_sf"/>
</dbReference>
<dbReference type="Pfam" id="PF13193">
    <property type="entry name" value="AMP-binding_C"/>
    <property type="match status" value="1"/>
</dbReference>
<dbReference type="SUPFAM" id="SSF56801">
    <property type="entry name" value="Acetyl-CoA synthetase-like"/>
    <property type="match status" value="1"/>
</dbReference>
<keyword evidence="4" id="KW-1185">Reference proteome</keyword>
<dbReference type="RefSeq" id="WP_169419802.1">
    <property type="nucleotide sequence ID" value="NZ_JABBFX010000001.1"/>
</dbReference>